<organism evidence="2 4">
    <name type="scientific">Cupriavidus campinensis</name>
    <dbReference type="NCBI Taxonomy" id="151783"/>
    <lineage>
        <taxon>Bacteria</taxon>
        <taxon>Pseudomonadati</taxon>
        <taxon>Pseudomonadota</taxon>
        <taxon>Betaproteobacteria</taxon>
        <taxon>Burkholderiales</taxon>
        <taxon>Burkholderiaceae</taxon>
        <taxon>Cupriavidus</taxon>
    </lineage>
</organism>
<reference evidence="1 3" key="1">
    <citation type="submission" date="2019-05" db="EMBL/GenBank/DDBJ databases">
        <title>Whole genome sequence analysis of Cupriavidus campinensis S14E4C strain.</title>
        <authorList>
            <person name="Abbaszade G."/>
            <person name="Szabo A."/>
            <person name="Toumi M."/>
            <person name="Toth E."/>
        </authorList>
    </citation>
    <scope>NUCLEOTIDE SEQUENCE [LARGE SCALE GENOMIC DNA]</scope>
    <source>
        <strain evidence="1 3">S14E4C</strain>
    </source>
</reference>
<dbReference type="Proteomes" id="UP001056132">
    <property type="component" value="Chromosome 2"/>
</dbReference>
<accession>A0AAE9I3A2</accession>
<protein>
    <submittedName>
        <fullName evidence="1">YcgL domain-containing protein</fullName>
    </submittedName>
</protein>
<name>A0AAE9I3A2_9BURK</name>
<proteinExistence type="predicted"/>
<dbReference type="SUPFAM" id="SSF160191">
    <property type="entry name" value="YcgL-like"/>
    <property type="match status" value="1"/>
</dbReference>
<evidence type="ECO:0000313" key="4">
    <source>
        <dbReference type="Proteomes" id="UP001056132"/>
    </source>
</evidence>
<dbReference type="InterPro" id="IPR038068">
    <property type="entry name" value="YcgL-like_sf"/>
</dbReference>
<dbReference type="EMBL" id="CP097331">
    <property type="protein sequence ID" value="URF06444.1"/>
    <property type="molecule type" value="Genomic_DNA"/>
</dbReference>
<evidence type="ECO:0000313" key="3">
    <source>
        <dbReference type="Proteomes" id="UP000318943"/>
    </source>
</evidence>
<gene>
    <name evidence="1" type="ORF">FGG12_05370</name>
    <name evidence="2" type="ORF">M5D45_25405</name>
</gene>
<dbReference type="AlphaFoldDB" id="A0AAE9I3A2"/>
<dbReference type="RefSeq" id="WP_144196600.1">
    <property type="nucleotide sequence ID" value="NZ_CAJPVH010000005.1"/>
</dbReference>
<dbReference type="Proteomes" id="UP000318943">
    <property type="component" value="Unassembled WGS sequence"/>
</dbReference>
<evidence type="ECO:0000313" key="1">
    <source>
        <dbReference type="EMBL" id="TSP13907.1"/>
    </source>
</evidence>
<reference evidence="2" key="3">
    <citation type="submission" date="2022-05" db="EMBL/GenBank/DDBJ databases">
        <authorList>
            <person name="Kunte H.-J."/>
        </authorList>
    </citation>
    <scope>NUCLEOTIDE SEQUENCE</scope>
    <source>
        <strain evidence="2">G5</strain>
    </source>
</reference>
<dbReference type="KEGG" id="ccam:M5D45_25405"/>
<dbReference type="EMBL" id="VCIZ01000002">
    <property type="protein sequence ID" value="TSP13907.1"/>
    <property type="molecule type" value="Genomic_DNA"/>
</dbReference>
<reference evidence="2" key="2">
    <citation type="journal article" date="2022" name="Microbiol. Resour. Announc.">
        <title>Genome Sequence of Cupriavidus campinensis Strain G5, a Member of a Bacterial Consortium Capable of Polyethylene Degradation.</title>
        <authorList>
            <person name="Schneider B."/>
            <person name="Pfeiffer F."/>
            <person name="Dyall-Smith M."/>
            <person name="Kunte H.J."/>
        </authorList>
    </citation>
    <scope>NUCLEOTIDE SEQUENCE</scope>
    <source>
        <strain evidence="2">G5</strain>
    </source>
</reference>
<evidence type="ECO:0000313" key="2">
    <source>
        <dbReference type="EMBL" id="URF06444.1"/>
    </source>
</evidence>
<keyword evidence="3" id="KW-1185">Reference proteome</keyword>
<sequence length="91" mass="10145">MKISIHRRGVRALFVAHTHPLENIPPAMLAWLGPPERVESCDFDPHTPLTGLSATEVWGALLRDGYCAVDECRILAEARHRPPASAPRPWD</sequence>